<evidence type="ECO:0000256" key="4">
    <source>
        <dbReference type="ARBA" id="ARBA00022692"/>
    </source>
</evidence>
<dbReference type="InterPro" id="IPR022924">
    <property type="entry name" value="Cardiolipin_synthase"/>
</dbReference>
<gene>
    <name evidence="11" type="ORF">HMPREF9709_00625</name>
</gene>
<dbReference type="eggNOG" id="COG1502">
    <property type="taxonomic scope" value="Bacteria"/>
</dbReference>
<dbReference type="PANTHER" id="PTHR21248:SF22">
    <property type="entry name" value="PHOSPHOLIPASE D"/>
    <property type="match status" value="1"/>
</dbReference>
<dbReference type="EC" id="2.7.8.-" evidence="8"/>
<evidence type="ECO:0000256" key="6">
    <source>
        <dbReference type="ARBA" id="ARBA00022989"/>
    </source>
</evidence>
<keyword evidence="12" id="KW-1185">Reference proteome</keyword>
<dbReference type="Gene3D" id="3.30.870.10">
    <property type="entry name" value="Endonuclease Chain A"/>
    <property type="match status" value="2"/>
</dbReference>
<dbReference type="PROSITE" id="PS50035">
    <property type="entry name" value="PLD"/>
    <property type="match status" value="2"/>
</dbReference>
<proteinExistence type="predicted"/>
<keyword evidence="3" id="KW-0808">Transferase</keyword>
<evidence type="ECO:0000256" key="9">
    <source>
        <dbReference type="SAM" id="Phobius"/>
    </source>
</evidence>
<dbReference type="PANTHER" id="PTHR21248">
    <property type="entry name" value="CARDIOLIPIN SYNTHASE"/>
    <property type="match status" value="1"/>
</dbReference>
<dbReference type="GO" id="GO:0008808">
    <property type="term" value="F:cardiolipin synthase activity"/>
    <property type="evidence" value="ECO:0007669"/>
    <property type="project" value="UniProtKB-UniRule"/>
</dbReference>
<dbReference type="GO" id="GO:0032049">
    <property type="term" value="P:cardiolipin biosynthetic process"/>
    <property type="evidence" value="ECO:0007669"/>
    <property type="project" value="UniProtKB-UniRule"/>
</dbReference>
<evidence type="ECO:0000313" key="11">
    <source>
        <dbReference type="EMBL" id="EHR34655.1"/>
    </source>
</evidence>
<evidence type="ECO:0000256" key="2">
    <source>
        <dbReference type="ARBA" id="ARBA00022475"/>
    </source>
</evidence>
<dbReference type="GeneID" id="96998630"/>
<keyword evidence="2" id="KW-1003">Cell membrane</keyword>
<keyword evidence="5" id="KW-0677">Repeat</keyword>
<accession>H3NMR4</accession>
<organism evidence="11 12">
    <name type="scientific">Helcococcus kunzii ATCC 51366</name>
    <dbReference type="NCBI Taxonomy" id="883114"/>
    <lineage>
        <taxon>Bacteria</taxon>
        <taxon>Bacillati</taxon>
        <taxon>Bacillota</taxon>
        <taxon>Tissierellia</taxon>
        <taxon>Tissierellales</taxon>
        <taxon>Peptoniphilaceae</taxon>
        <taxon>Helcococcus</taxon>
    </lineage>
</organism>
<feature type="transmembrane region" description="Helical" evidence="9">
    <location>
        <begin position="90"/>
        <end position="110"/>
    </location>
</feature>
<evidence type="ECO:0000256" key="7">
    <source>
        <dbReference type="ARBA" id="ARBA00023136"/>
    </source>
</evidence>
<dbReference type="Pfam" id="PF13091">
    <property type="entry name" value="PLDc_2"/>
    <property type="match status" value="1"/>
</dbReference>
<evidence type="ECO:0000313" key="12">
    <source>
        <dbReference type="Proteomes" id="UP000004191"/>
    </source>
</evidence>
<dbReference type="PATRIC" id="fig|883114.3.peg.618"/>
<keyword evidence="4 9" id="KW-0812">Transmembrane</keyword>
<feature type="transmembrane region" description="Helical" evidence="9">
    <location>
        <begin position="32"/>
        <end position="54"/>
    </location>
</feature>
<dbReference type="CDD" id="cd09160">
    <property type="entry name" value="PLDc_SMU_988_like_2"/>
    <property type="match status" value="1"/>
</dbReference>
<evidence type="ECO:0000256" key="8">
    <source>
        <dbReference type="NCBIfam" id="TIGR04265"/>
    </source>
</evidence>
<dbReference type="InterPro" id="IPR001736">
    <property type="entry name" value="PLipase_D/transphosphatidylase"/>
</dbReference>
<protein>
    <recommendedName>
        <fullName evidence="8">Cardiolipin synthase</fullName>
        <ecNumber evidence="8">2.7.8.-</ecNumber>
    </recommendedName>
</protein>
<feature type="domain" description="PLD phosphodiesterase" evidence="10">
    <location>
        <begin position="267"/>
        <end position="294"/>
    </location>
</feature>
<evidence type="ECO:0000256" key="3">
    <source>
        <dbReference type="ARBA" id="ARBA00022679"/>
    </source>
</evidence>
<comment type="caution">
    <text evidence="11">The sequence shown here is derived from an EMBL/GenBank/DDBJ whole genome shotgun (WGS) entry which is preliminary data.</text>
</comment>
<evidence type="ECO:0000259" key="10">
    <source>
        <dbReference type="PROSITE" id="PS50035"/>
    </source>
</evidence>
<dbReference type="NCBIfam" id="TIGR04265">
    <property type="entry name" value="bac_cardiolipin"/>
    <property type="match status" value="1"/>
</dbReference>
<name>H3NMR4_9FIRM</name>
<dbReference type="CDD" id="cd09154">
    <property type="entry name" value="PLDc_SMU_988_like_1"/>
    <property type="match status" value="1"/>
</dbReference>
<dbReference type="STRING" id="883114.HMPREF9709_00625"/>
<sequence length="531" mass="62799">MSNRRKFKKYKEKKAKVPISEKFSRFKTKKHLIKPIMLVTILILLQIAFFIYLSTRYSRSREWMDVFWWAVTLVMIIYFVNLDKPIDYRVSWIIMVSLVPIFSIPLYIILEIIPGAKQLQRRLSSIRQSSNHLLNQDMQLIDKIDYDERFSKGLCRYLFTHANYPIYENTNYKYFGIGEDYFESLKEDLRNAKKFIFIEYFIVRQGKMLEEILEILDDKINEGVEVKFMYDGMNDYYLPDGFKDFLKSLGIEVRIFSTILPILSSYHNNRDHRKIVVIDNKVAYTGGLNLSDEYINHIKRFGHWKDNGIRLEGEAVRSFTVMFLNLWSLTSRELAHYDKYVENEHKAISDVYILPYDDAPNDKENIGENVYIDILNQAKDYVYIMTPYLILSENLRNALLFAAKRGVNVQIMMPGIPDKKIPFLIGRSYYDNLTQSGVKIYEYVPGFLHSKCIVSDDNKSVVGTVNFDFRSLHLNYENGVLVYGQSLANDVKTDFEQTRKACREMSNKKYREFSWIYRLFCRVLRLIAPLM</sequence>
<comment type="subcellular location">
    <subcellularLocation>
        <location evidence="1">Cell membrane</location>
    </subcellularLocation>
</comment>
<evidence type="ECO:0000256" key="1">
    <source>
        <dbReference type="ARBA" id="ARBA00004236"/>
    </source>
</evidence>
<dbReference type="GO" id="GO:0005886">
    <property type="term" value="C:plasma membrane"/>
    <property type="evidence" value="ECO:0007669"/>
    <property type="project" value="UniProtKB-SubCell"/>
</dbReference>
<reference evidence="11 12" key="1">
    <citation type="submission" date="2012-01" db="EMBL/GenBank/DDBJ databases">
        <title>The Genome Sequence of Helcococcus kunzii ATCC 51366.</title>
        <authorList>
            <consortium name="The Broad Institute Genome Sequencing Platform"/>
            <person name="Earl A."/>
            <person name="Ward D."/>
            <person name="Feldgarden M."/>
            <person name="Gevers D."/>
            <person name="Huys G."/>
            <person name="Young S.K."/>
            <person name="Zeng Q."/>
            <person name="Gargeya S."/>
            <person name="Fitzgerald M."/>
            <person name="Haas B."/>
            <person name="Abouelleil A."/>
            <person name="Alvarado L."/>
            <person name="Arachchi H.M."/>
            <person name="Berlin A."/>
            <person name="Chapman S.B."/>
            <person name="Gearin G."/>
            <person name="Goldberg J."/>
            <person name="Griggs A."/>
            <person name="Gujja S."/>
            <person name="Hansen M."/>
            <person name="Heiman D."/>
            <person name="Howarth C."/>
            <person name="Larimer J."/>
            <person name="Lui A."/>
            <person name="MacDonald P.J.P."/>
            <person name="McCowen C."/>
            <person name="Montmayeur A."/>
            <person name="Murphy C."/>
            <person name="Neiman D."/>
            <person name="Pearson M."/>
            <person name="Priest M."/>
            <person name="Roberts A."/>
            <person name="Saif S."/>
            <person name="Shea T."/>
            <person name="Sisk P."/>
            <person name="Stolte C."/>
            <person name="Sykes S."/>
            <person name="Wortman J."/>
            <person name="Nusbaum C."/>
            <person name="Birren B."/>
        </authorList>
    </citation>
    <scope>NUCLEOTIDE SEQUENCE [LARGE SCALE GENOMIC DNA]</scope>
    <source>
        <strain evidence="11 12">ATCC 51366</strain>
    </source>
</reference>
<keyword evidence="7 9" id="KW-0472">Membrane</keyword>
<feature type="domain" description="PLD phosphodiesterase" evidence="10">
    <location>
        <begin position="444"/>
        <end position="471"/>
    </location>
</feature>
<dbReference type="Pfam" id="PF00614">
    <property type="entry name" value="PLDc"/>
    <property type="match status" value="1"/>
</dbReference>
<dbReference type="RefSeq" id="WP_005397889.1">
    <property type="nucleotide sequence ID" value="NZ_JH601088.1"/>
</dbReference>
<dbReference type="Proteomes" id="UP000004191">
    <property type="component" value="Unassembled WGS sequence"/>
</dbReference>
<dbReference type="SUPFAM" id="SSF56024">
    <property type="entry name" value="Phospholipase D/nuclease"/>
    <property type="match status" value="2"/>
</dbReference>
<dbReference type="HOGENOM" id="CLU_038053_1_2_9"/>
<dbReference type="AlphaFoldDB" id="H3NMR4"/>
<evidence type="ECO:0000256" key="5">
    <source>
        <dbReference type="ARBA" id="ARBA00022737"/>
    </source>
</evidence>
<dbReference type="InterPro" id="IPR025202">
    <property type="entry name" value="PLD-like_dom"/>
</dbReference>
<feature type="transmembrane region" description="Helical" evidence="9">
    <location>
        <begin position="66"/>
        <end position="83"/>
    </location>
</feature>
<dbReference type="EMBL" id="AGEI01000019">
    <property type="protein sequence ID" value="EHR34655.1"/>
    <property type="molecule type" value="Genomic_DNA"/>
</dbReference>
<keyword evidence="6 9" id="KW-1133">Transmembrane helix</keyword>
<dbReference type="SMART" id="SM00155">
    <property type="entry name" value="PLDc"/>
    <property type="match status" value="2"/>
</dbReference>